<dbReference type="Proteomes" id="UP000786811">
    <property type="component" value="Unassembled WGS sequence"/>
</dbReference>
<name>A0A8J2H594_COTCN</name>
<protein>
    <submittedName>
        <fullName evidence="1">Uncharacterized protein</fullName>
    </submittedName>
</protein>
<sequence length="119" mass="13938">MHVLIEGVGEIVCRAFLRYCIVVEKIFTLDQLNENIENFDFKHFQNDKPALILSTHLTEEGHLRQSAAQFLALFYALPFLIGEWIVENNASELEEQISCYMQMLDIIKLMRFMKIQLIT</sequence>
<dbReference type="EMBL" id="CAJNRD030001116">
    <property type="protein sequence ID" value="CAG5075351.1"/>
    <property type="molecule type" value="Genomic_DNA"/>
</dbReference>
<evidence type="ECO:0000313" key="2">
    <source>
        <dbReference type="Proteomes" id="UP000786811"/>
    </source>
</evidence>
<proteinExistence type="predicted"/>
<dbReference type="OrthoDB" id="7699125at2759"/>
<keyword evidence="2" id="KW-1185">Reference proteome</keyword>
<reference evidence="1" key="1">
    <citation type="submission" date="2021-04" db="EMBL/GenBank/DDBJ databases">
        <authorList>
            <person name="Chebbi M.A.C M."/>
        </authorList>
    </citation>
    <scope>NUCLEOTIDE SEQUENCE</scope>
</reference>
<comment type="caution">
    <text evidence="1">The sequence shown here is derived from an EMBL/GenBank/DDBJ whole genome shotgun (WGS) entry which is preliminary data.</text>
</comment>
<organism evidence="1 2">
    <name type="scientific">Cotesia congregata</name>
    <name type="common">Parasitoid wasp</name>
    <name type="synonym">Apanteles congregatus</name>
    <dbReference type="NCBI Taxonomy" id="51543"/>
    <lineage>
        <taxon>Eukaryota</taxon>
        <taxon>Metazoa</taxon>
        <taxon>Ecdysozoa</taxon>
        <taxon>Arthropoda</taxon>
        <taxon>Hexapoda</taxon>
        <taxon>Insecta</taxon>
        <taxon>Pterygota</taxon>
        <taxon>Neoptera</taxon>
        <taxon>Endopterygota</taxon>
        <taxon>Hymenoptera</taxon>
        <taxon>Apocrita</taxon>
        <taxon>Ichneumonoidea</taxon>
        <taxon>Braconidae</taxon>
        <taxon>Microgastrinae</taxon>
        <taxon>Cotesia</taxon>
    </lineage>
</organism>
<dbReference type="AlphaFoldDB" id="A0A8J2H594"/>
<evidence type="ECO:0000313" key="1">
    <source>
        <dbReference type="EMBL" id="CAG5075351.1"/>
    </source>
</evidence>
<gene>
    <name evidence="1" type="ORF">HICCMSTLAB_LOCUS1505</name>
</gene>
<accession>A0A8J2H594</accession>